<dbReference type="PANTHER" id="PTHR34547">
    <property type="entry name" value="YACP-LIKE NYN DOMAIN PROTEIN"/>
    <property type="match status" value="1"/>
</dbReference>
<dbReference type="Proteomes" id="UP000051586">
    <property type="component" value="Unassembled WGS sequence"/>
</dbReference>
<dbReference type="PATRIC" id="fig|1423745.4.peg.194"/>
<name>A0A0R2CLU0_9LACO</name>
<accession>A0A0R2CLU0</accession>
<reference evidence="1 2" key="1">
    <citation type="journal article" date="2015" name="Genome Announc.">
        <title>Expanding the biotechnology potential of lactobacilli through comparative genomics of 213 strains and associated genera.</title>
        <authorList>
            <person name="Sun Z."/>
            <person name="Harris H.M."/>
            <person name="McCann A."/>
            <person name="Guo C."/>
            <person name="Argimon S."/>
            <person name="Zhang W."/>
            <person name="Yang X."/>
            <person name="Jeffery I.B."/>
            <person name="Cooney J.C."/>
            <person name="Kagawa T.F."/>
            <person name="Liu W."/>
            <person name="Song Y."/>
            <person name="Salvetti E."/>
            <person name="Wrobel A."/>
            <person name="Rasinkangas P."/>
            <person name="Parkhill J."/>
            <person name="Rea M.C."/>
            <person name="O'Sullivan O."/>
            <person name="Ritari J."/>
            <person name="Douillard F.P."/>
            <person name="Paul Ross R."/>
            <person name="Yang R."/>
            <person name="Briner A.E."/>
            <person name="Felis G.E."/>
            <person name="de Vos W.M."/>
            <person name="Barrangou R."/>
            <person name="Klaenhammer T.R."/>
            <person name="Caufield P.W."/>
            <person name="Cui Y."/>
            <person name="Zhang H."/>
            <person name="O'Toole P.W."/>
        </authorList>
    </citation>
    <scope>NUCLEOTIDE SEQUENCE [LARGE SCALE GENOMIC DNA]</scope>
    <source>
        <strain evidence="1 2">DSM 22689</strain>
    </source>
</reference>
<dbReference type="Pfam" id="PF05991">
    <property type="entry name" value="NYN_YacP"/>
    <property type="match status" value="1"/>
</dbReference>
<organism evidence="1 2">
    <name type="scientific">Fructilactobacillus florum DSM 22689 = JCM 16035</name>
    <dbReference type="NCBI Taxonomy" id="1423745"/>
    <lineage>
        <taxon>Bacteria</taxon>
        <taxon>Bacillati</taxon>
        <taxon>Bacillota</taxon>
        <taxon>Bacilli</taxon>
        <taxon>Lactobacillales</taxon>
        <taxon>Lactobacillaceae</taxon>
        <taxon>Fructilactobacillus</taxon>
    </lineage>
</organism>
<dbReference type="EMBL" id="AYZI01000001">
    <property type="protein sequence ID" value="KRM92575.1"/>
    <property type="molecule type" value="Genomic_DNA"/>
</dbReference>
<dbReference type="STRING" id="1423745.GCA_001311215_00398"/>
<dbReference type="AlphaFoldDB" id="A0A0R2CLU0"/>
<evidence type="ECO:0000313" key="1">
    <source>
        <dbReference type="EMBL" id="KRM92575.1"/>
    </source>
</evidence>
<comment type="caution">
    <text evidence="1">The sequence shown here is derived from an EMBL/GenBank/DDBJ whole genome shotgun (WGS) entry which is preliminary data.</text>
</comment>
<evidence type="ECO:0008006" key="3">
    <source>
        <dbReference type="Google" id="ProtNLM"/>
    </source>
</evidence>
<dbReference type="PANTHER" id="PTHR34547:SF1">
    <property type="entry name" value="YACP-LIKE NYN DOMAIN PROTEIN"/>
    <property type="match status" value="1"/>
</dbReference>
<proteinExistence type="predicted"/>
<dbReference type="RefSeq" id="WP_009167415.1">
    <property type="nucleotide sequence ID" value="NZ_AYZI01000001.1"/>
</dbReference>
<gene>
    <name evidence="1" type="ORF">FC87_GL000187</name>
</gene>
<evidence type="ECO:0000313" key="2">
    <source>
        <dbReference type="Proteomes" id="UP000051586"/>
    </source>
</evidence>
<sequence length="173" mass="19722">MEKPLLVVDGYNIIGAWPELQRLGKQHGLAAARQQLLETLSNYQKYSEKEIVVVFDAMDAAGPVQKQQERNLMVVFSAENQTADSYIEALIAKIKNQDRQVEVATSDHAEQWTIFSNGALRTSARELATAIRMEQADIRQTVREKHRFLSGNRLQFTSKQLEQLQASFREDDN</sequence>
<dbReference type="CDD" id="cd10912">
    <property type="entry name" value="PIN_YacP-like"/>
    <property type="match status" value="1"/>
</dbReference>
<dbReference type="InterPro" id="IPR010298">
    <property type="entry name" value="YacP-like"/>
</dbReference>
<protein>
    <recommendedName>
        <fullName evidence="3">NYN domain-containing protein</fullName>
    </recommendedName>
</protein>